<feature type="transmembrane region" description="Helical" evidence="2">
    <location>
        <begin position="71"/>
        <end position="92"/>
    </location>
</feature>
<feature type="region of interest" description="Disordered" evidence="1">
    <location>
        <begin position="179"/>
        <end position="213"/>
    </location>
</feature>
<dbReference type="AlphaFoldDB" id="A0A7K1LHQ5"/>
<dbReference type="EMBL" id="WOGT01000002">
    <property type="protein sequence ID" value="MUN54727.1"/>
    <property type="molecule type" value="Genomic_DNA"/>
</dbReference>
<keyword evidence="4" id="KW-1185">Reference proteome</keyword>
<accession>A0A7K1LHQ5</accession>
<dbReference type="Pfam" id="PF09534">
    <property type="entry name" value="Trp_oprn_chp"/>
    <property type="match status" value="1"/>
</dbReference>
<keyword evidence="2" id="KW-0812">Transmembrane</keyword>
<comment type="caution">
    <text evidence="3">The sequence shown here is derived from an EMBL/GenBank/DDBJ whole genome shotgun (WGS) entry which is preliminary data.</text>
</comment>
<feature type="region of interest" description="Disordered" evidence="1">
    <location>
        <begin position="1"/>
        <end position="25"/>
    </location>
</feature>
<dbReference type="Proteomes" id="UP000462152">
    <property type="component" value="Unassembled WGS sequence"/>
</dbReference>
<dbReference type="InterPro" id="IPR019051">
    <property type="entry name" value="Trp_biosyn_TM_oprn/chp"/>
</dbReference>
<dbReference type="InterPro" id="IPR036259">
    <property type="entry name" value="MFS_trans_sf"/>
</dbReference>
<keyword evidence="2" id="KW-0472">Membrane</keyword>
<evidence type="ECO:0000256" key="2">
    <source>
        <dbReference type="SAM" id="Phobius"/>
    </source>
</evidence>
<protein>
    <recommendedName>
        <fullName evidence="5">Trp biosynthesis-associated membrane protein</fullName>
    </recommendedName>
</protein>
<evidence type="ECO:0000256" key="1">
    <source>
        <dbReference type="SAM" id="MobiDB-lite"/>
    </source>
</evidence>
<name>A0A7K1LHQ5_9MICC</name>
<dbReference type="SUPFAM" id="SSF103473">
    <property type="entry name" value="MFS general substrate transporter"/>
    <property type="match status" value="1"/>
</dbReference>
<evidence type="ECO:0008006" key="5">
    <source>
        <dbReference type="Google" id="ProtNLM"/>
    </source>
</evidence>
<organism evidence="3 4">
    <name type="scientific">Rothia koreensis</name>
    <dbReference type="NCBI Taxonomy" id="592378"/>
    <lineage>
        <taxon>Bacteria</taxon>
        <taxon>Bacillati</taxon>
        <taxon>Actinomycetota</taxon>
        <taxon>Actinomycetes</taxon>
        <taxon>Micrococcales</taxon>
        <taxon>Micrococcaceae</taxon>
        <taxon>Rothia</taxon>
    </lineage>
</organism>
<evidence type="ECO:0000313" key="4">
    <source>
        <dbReference type="Proteomes" id="UP000462152"/>
    </source>
</evidence>
<gene>
    <name evidence="3" type="ORF">GMA10_05805</name>
</gene>
<keyword evidence="2" id="KW-1133">Transmembrane helix</keyword>
<reference evidence="3 4" key="1">
    <citation type="submission" date="2019-12" db="EMBL/GenBank/DDBJ databases">
        <authorList>
            <person name="Li J."/>
            <person name="Shi Y."/>
            <person name="Xu G."/>
            <person name="Xiao D."/>
            <person name="Ran X."/>
        </authorList>
    </citation>
    <scope>NUCLEOTIDE SEQUENCE [LARGE SCALE GENOMIC DNA]</scope>
    <source>
        <strain evidence="3 4">JCM 15915</strain>
    </source>
</reference>
<dbReference type="OrthoDB" id="4955044at2"/>
<sequence>MSEDPAEGSAPVARVDGNTDDKTKKAGSGRVILTSLLVPVLAFVTTLFPWIHANVSSVMSQVDVDVKGTDAAPAVSALGLVALAGVVAVRIAGKVLRAVICAVIALAGAGTAISALTAALNPQDAAMTKVGEATGTNGPGGSYVVTVWPWLTFVLGLATIVVALWLWWSSRHWKTTSRRYERESQHSVQKGDNPHADDIDTWDSLTEGEDPTR</sequence>
<feature type="transmembrane region" description="Helical" evidence="2">
    <location>
        <begin position="99"/>
        <end position="120"/>
    </location>
</feature>
<feature type="transmembrane region" description="Helical" evidence="2">
    <location>
        <begin position="31"/>
        <end position="51"/>
    </location>
</feature>
<evidence type="ECO:0000313" key="3">
    <source>
        <dbReference type="EMBL" id="MUN54727.1"/>
    </source>
</evidence>
<dbReference type="RefSeq" id="WP_129315484.1">
    <property type="nucleotide sequence ID" value="NZ_NOIQ01000008.1"/>
</dbReference>
<feature type="transmembrane region" description="Helical" evidence="2">
    <location>
        <begin position="147"/>
        <end position="168"/>
    </location>
</feature>
<proteinExistence type="predicted"/>